<dbReference type="InterPro" id="IPR038635">
    <property type="entry name" value="CCR4-NOT_su2/3/5_C_sf"/>
</dbReference>
<dbReference type="GO" id="GO:0000289">
    <property type="term" value="P:nuclear-transcribed mRNA poly(A) tail shortening"/>
    <property type="evidence" value="ECO:0007669"/>
    <property type="project" value="UniProtKB-ARBA"/>
</dbReference>
<evidence type="ECO:0000256" key="1">
    <source>
        <dbReference type="ARBA" id="ARBA00007682"/>
    </source>
</evidence>
<feature type="compositionally biased region" description="Polar residues" evidence="4">
    <location>
        <begin position="313"/>
        <end position="326"/>
    </location>
</feature>
<dbReference type="InParanoid" id="S8FFS1"/>
<feature type="compositionally biased region" description="Low complexity" evidence="4">
    <location>
        <begin position="202"/>
        <end position="213"/>
    </location>
</feature>
<keyword evidence="3" id="KW-0804">Transcription</keyword>
<feature type="compositionally biased region" description="Low complexity" evidence="4">
    <location>
        <begin position="327"/>
        <end position="337"/>
    </location>
</feature>
<feature type="compositionally biased region" description="Polar residues" evidence="4">
    <location>
        <begin position="226"/>
        <end position="241"/>
    </location>
</feature>
<feature type="compositionally biased region" description="Polar residues" evidence="4">
    <location>
        <begin position="349"/>
        <end position="370"/>
    </location>
</feature>
<dbReference type="Pfam" id="PF04153">
    <property type="entry name" value="NOT2_3_5_C"/>
    <property type="match status" value="1"/>
</dbReference>
<evidence type="ECO:0000256" key="4">
    <source>
        <dbReference type="SAM" id="MobiDB-lite"/>
    </source>
</evidence>
<evidence type="ECO:0000256" key="3">
    <source>
        <dbReference type="ARBA" id="ARBA00023163"/>
    </source>
</evidence>
<feature type="domain" description="NOT2/NOT3/NOT5 C-terminal" evidence="5">
    <location>
        <begin position="450"/>
        <end position="573"/>
    </location>
</feature>
<dbReference type="eggNOG" id="KOG2151">
    <property type="taxonomic scope" value="Eukaryota"/>
</dbReference>
<dbReference type="STRING" id="743788.S8FFS1"/>
<reference evidence="6 7" key="1">
    <citation type="journal article" date="2012" name="Science">
        <title>The Paleozoic origin of enzymatic lignin decomposition reconstructed from 31 fungal genomes.</title>
        <authorList>
            <person name="Floudas D."/>
            <person name="Binder M."/>
            <person name="Riley R."/>
            <person name="Barry K."/>
            <person name="Blanchette R.A."/>
            <person name="Henrissat B."/>
            <person name="Martinez A.T."/>
            <person name="Otillar R."/>
            <person name="Spatafora J.W."/>
            <person name="Yadav J.S."/>
            <person name="Aerts A."/>
            <person name="Benoit I."/>
            <person name="Boyd A."/>
            <person name="Carlson A."/>
            <person name="Copeland A."/>
            <person name="Coutinho P.M."/>
            <person name="de Vries R.P."/>
            <person name="Ferreira P."/>
            <person name="Findley K."/>
            <person name="Foster B."/>
            <person name="Gaskell J."/>
            <person name="Glotzer D."/>
            <person name="Gorecki P."/>
            <person name="Heitman J."/>
            <person name="Hesse C."/>
            <person name="Hori C."/>
            <person name="Igarashi K."/>
            <person name="Jurgens J.A."/>
            <person name="Kallen N."/>
            <person name="Kersten P."/>
            <person name="Kohler A."/>
            <person name="Kuees U."/>
            <person name="Kumar T.K.A."/>
            <person name="Kuo A."/>
            <person name="LaButti K."/>
            <person name="Larrondo L.F."/>
            <person name="Lindquist E."/>
            <person name="Ling A."/>
            <person name="Lombard V."/>
            <person name="Lucas S."/>
            <person name="Lundell T."/>
            <person name="Martin R."/>
            <person name="McLaughlin D.J."/>
            <person name="Morgenstern I."/>
            <person name="Morin E."/>
            <person name="Murat C."/>
            <person name="Nagy L.G."/>
            <person name="Nolan M."/>
            <person name="Ohm R.A."/>
            <person name="Patyshakuliyeva A."/>
            <person name="Rokas A."/>
            <person name="Ruiz-Duenas F.J."/>
            <person name="Sabat G."/>
            <person name="Salamov A."/>
            <person name="Samejima M."/>
            <person name="Schmutz J."/>
            <person name="Slot J.C."/>
            <person name="St John F."/>
            <person name="Stenlid J."/>
            <person name="Sun H."/>
            <person name="Sun S."/>
            <person name="Syed K."/>
            <person name="Tsang A."/>
            <person name="Wiebenga A."/>
            <person name="Young D."/>
            <person name="Pisabarro A."/>
            <person name="Eastwood D.C."/>
            <person name="Martin F."/>
            <person name="Cullen D."/>
            <person name="Grigoriev I.V."/>
            <person name="Hibbett D.S."/>
        </authorList>
    </citation>
    <scope>NUCLEOTIDE SEQUENCE</scope>
    <source>
        <strain evidence="7">FP-58527</strain>
    </source>
</reference>
<feature type="compositionally biased region" description="Polar residues" evidence="4">
    <location>
        <begin position="114"/>
        <end position="130"/>
    </location>
</feature>
<name>S8FFS1_FOMSC</name>
<dbReference type="GO" id="GO:0030015">
    <property type="term" value="C:CCR4-NOT core complex"/>
    <property type="evidence" value="ECO:0007669"/>
    <property type="project" value="InterPro"/>
</dbReference>
<keyword evidence="7" id="KW-1185">Reference proteome</keyword>
<evidence type="ECO:0000259" key="5">
    <source>
        <dbReference type="Pfam" id="PF04153"/>
    </source>
</evidence>
<protein>
    <recommendedName>
        <fullName evidence="5">NOT2/NOT3/NOT5 C-terminal domain-containing protein</fullName>
    </recommendedName>
</protein>
<proteinExistence type="inferred from homology"/>
<evidence type="ECO:0000313" key="7">
    <source>
        <dbReference type="Proteomes" id="UP000015241"/>
    </source>
</evidence>
<evidence type="ECO:0000256" key="2">
    <source>
        <dbReference type="ARBA" id="ARBA00023015"/>
    </source>
</evidence>
<dbReference type="Gene3D" id="2.30.30.1020">
    <property type="entry name" value="CCR4-NOT complex subunit 2/3/5, C-terminal domain"/>
    <property type="match status" value="1"/>
</dbReference>
<feature type="compositionally biased region" description="Polar residues" evidence="4">
    <location>
        <begin position="251"/>
        <end position="260"/>
    </location>
</feature>
<gene>
    <name evidence="6" type="ORF">FOMPIDRAFT_1036824</name>
</gene>
<feature type="compositionally biased region" description="Low complexity" evidence="4">
    <location>
        <begin position="21"/>
        <end position="36"/>
    </location>
</feature>
<dbReference type="GO" id="GO:0006355">
    <property type="term" value="P:regulation of DNA-templated transcription"/>
    <property type="evidence" value="ECO:0007669"/>
    <property type="project" value="InterPro"/>
</dbReference>
<feature type="compositionally biased region" description="Low complexity" evidence="4">
    <location>
        <begin position="93"/>
        <end position="110"/>
    </location>
</feature>
<comment type="similarity">
    <text evidence="1">Belongs to the CNOT2/3/5 family.</text>
</comment>
<feature type="compositionally biased region" description="Pro residues" evidence="4">
    <location>
        <begin position="1"/>
        <end position="15"/>
    </location>
</feature>
<dbReference type="AlphaFoldDB" id="S8FFS1"/>
<dbReference type="PANTHER" id="PTHR23326">
    <property type="entry name" value="CCR4 NOT-RELATED"/>
    <property type="match status" value="1"/>
</dbReference>
<organism evidence="6 7">
    <name type="scientific">Fomitopsis schrenkii</name>
    <name type="common">Brown rot fungus</name>
    <dbReference type="NCBI Taxonomy" id="2126942"/>
    <lineage>
        <taxon>Eukaryota</taxon>
        <taxon>Fungi</taxon>
        <taxon>Dikarya</taxon>
        <taxon>Basidiomycota</taxon>
        <taxon>Agaricomycotina</taxon>
        <taxon>Agaricomycetes</taxon>
        <taxon>Polyporales</taxon>
        <taxon>Fomitopsis</taxon>
    </lineage>
</organism>
<dbReference type="Proteomes" id="UP000015241">
    <property type="component" value="Unassembled WGS sequence"/>
</dbReference>
<accession>S8FFS1</accession>
<dbReference type="InterPro" id="IPR040168">
    <property type="entry name" value="Not2/3/5"/>
</dbReference>
<dbReference type="InterPro" id="IPR007282">
    <property type="entry name" value="NOT2/3/5_C"/>
</dbReference>
<evidence type="ECO:0000313" key="6">
    <source>
        <dbReference type="EMBL" id="EPT00281.1"/>
    </source>
</evidence>
<feature type="region of interest" description="Disordered" evidence="4">
    <location>
        <begin position="304"/>
        <end position="397"/>
    </location>
</feature>
<dbReference type="HOGENOM" id="CLU_028051_1_0_1"/>
<feature type="compositionally biased region" description="Polar residues" evidence="4">
    <location>
        <begin position="60"/>
        <end position="91"/>
    </location>
</feature>
<keyword evidence="2" id="KW-0805">Transcription regulation</keyword>
<sequence length="616" mass="64928">MNRPGQPPQRPPSLAPNPALGGPYRGPYPGYGIPPRNVMPGYPALQNHRAGPNLVPQPSPNLFQQRGQNNFGFASGGLQQSQSQHTGSTALHTPLQQQSQPSSATSTLPPHLAQSATPSLGTAPSVSSASEVGLDPNDFPALGSTPATNSNTASSRNATSYASQAGTGVMGGGSSGAQAAAGTGGTQDRNFGPDDFPALGGQSQTAPQQPQTQLHTADGHPPGLNGFQQQADQQHRQSLLGSLTVGGHTPSLGSGQQQPGVLNLGGQARGVHPGFQSQSDAEKQRNYALKLNQTNHAAAAAAWNSPNANPSAQQTTPLTSNAPNGSHQNHTTQTQQHLNAPPGVPPPGTFSQQQQQPHTVQALAAQQTPYVGNGTTGGDTAHHPSQGPAHATSAVPQTPAQQVLMSPADRWGLLGLLAMIKSADPDQTLLSIGTDLGTMGLDMQTQGSLYSAFITPWADSSAAHTVEPDFHLPACYNVQPPPPGPAKAQAFSDETLFFMFYSSPRDALQEIAAQELFNRNWRYHKEMRVWLTKETGTAPSQKVNGGEHGTYSYWDPDNWEKARKEMTVHYQDLEEKNQPAFAPASQTLQLNQPQMHQPAQPAQRIGTLQGMGMAAM</sequence>
<dbReference type="EMBL" id="KE504150">
    <property type="protein sequence ID" value="EPT00281.1"/>
    <property type="molecule type" value="Genomic_DNA"/>
</dbReference>
<dbReference type="OrthoDB" id="25391at2759"/>
<feature type="region of interest" description="Disordered" evidence="4">
    <location>
        <begin position="1"/>
        <end position="282"/>
    </location>
</feature>
<feature type="compositionally biased region" description="Low complexity" evidence="4">
    <location>
        <begin position="144"/>
        <end position="167"/>
    </location>
</feature>